<comment type="function">
    <text evidence="5">Involved in rRNA-processing and ribosome biogenesis.</text>
</comment>
<dbReference type="SUPFAM" id="SSF88723">
    <property type="entry name" value="PIN domain-like"/>
    <property type="match status" value="1"/>
</dbReference>
<feature type="compositionally biased region" description="Acidic residues" evidence="8">
    <location>
        <begin position="182"/>
        <end position="192"/>
    </location>
</feature>
<feature type="compositionally biased region" description="Basic and acidic residues" evidence="8">
    <location>
        <begin position="241"/>
        <end position="250"/>
    </location>
</feature>
<dbReference type="Gene3D" id="3.40.50.1010">
    <property type="entry name" value="5'-nuclease"/>
    <property type="match status" value="1"/>
</dbReference>
<evidence type="ECO:0000256" key="5">
    <source>
        <dbReference type="ARBA" id="ARBA00037300"/>
    </source>
</evidence>
<comment type="subcellular location">
    <subcellularLocation>
        <location evidence="1">Nucleus</location>
        <location evidence="1">Nucleolus</location>
    </subcellularLocation>
</comment>
<evidence type="ECO:0000256" key="6">
    <source>
        <dbReference type="ARBA" id="ARBA00038503"/>
    </source>
</evidence>
<dbReference type="Pfam" id="PF24779">
    <property type="entry name" value="UTP23_sensor"/>
    <property type="match status" value="1"/>
</dbReference>
<dbReference type="InterPro" id="IPR057776">
    <property type="entry name" value="UTP23_sensor"/>
</dbReference>
<dbReference type="GO" id="GO:0000480">
    <property type="term" value="P:endonucleolytic cleavage in 5'-ETS of tricistronic rRNA transcript (SSU-rRNA, 5.8S rRNA, LSU-rRNA)"/>
    <property type="evidence" value="ECO:0007669"/>
    <property type="project" value="EnsemblFungi"/>
</dbReference>
<dbReference type="GO" id="GO:0070181">
    <property type="term" value="F:small ribosomal subunit rRNA binding"/>
    <property type="evidence" value="ECO:0007669"/>
    <property type="project" value="EnsemblFungi"/>
</dbReference>
<feature type="domain" description="UTP23 sensor motif region" evidence="9">
    <location>
        <begin position="198"/>
        <end position="217"/>
    </location>
</feature>
<evidence type="ECO:0000259" key="9">
    <source>
        <dbReference type="Pfam" id="PF24779"/>
    </source>
</evidence>
<feature type="compositionally biased region" description="Basic residues" evidence="8">
    <location>
        <begin position="231"/>
        <end position="240"/>
    </location>
</feature>
<keyword evidence="4" id="KW-0539">Nucleus</keyword>
<dbReference type="Pfam" id="PF04900">
    <property type="entry name" value="Fcf1"/>
    <property type="match status" value="1"/>
</dbReference>
<feature type="compositionally biased region" description="Basic and acidic residues" evidence="8">
    <location>
        <begin position="265"/>
        <end position="275"/>
    </location>
</feature>
<feature type="compositionally biased region" description="Polar residues" evidence="8">
    <location>
        <begin position="278"/>
        <end position="288"/>
    </location>
</feature>
<sequence>MRQKRAKAYKKQMNVYHYTFKFREPYQIIVDDEIVTTCQKSSFDIHKGLTRTIQAENKPMITQCCMQALYDTKNQESINLAKTFERRKCNHREAIAPADCIHSIVDINGENKHRYVVATQDLQLRRKLRKVPGVPLVYMNRSVMVMEPLSDASAKYSEEWESKKLTGGLNDLQAGKVVEKHEEEEEKDDEEASGALVKKKRKGPKGPNPLSVKKRKKGEATNGDQEGGEKKSRRRRKHKKSGEMQGHEGGESDDGDGNGGEDMEDRVNDTGDRIVNETVENVPTQDTTHQQEIDQE</sequence>
<dbReference type="GO" id="GO:0000447">
    <property type="term" value="P:endonucleolytic cleavage in ITS1 to separate SSU-rRNA from 5.8S rRNA and LSU-rRNA from tricistronic rRNA transcript (SSU-rRNA, 5.8S rRNA, LSU-rRNA)"/>
    <property type="evidence" value="ECO:0007669"/>
    <property type="project" value="EnsemblFungi"/>
</dbReference>
<dbReference type="PANTHER" id="PTHR12416">
    <property type="entry name" value="RRNA-PROCESSING PROTEIN UTP23 HOMOLOG"/>
    <property type="match status" value="1"/>
</dbReference>
<dbReference type="GO" id="GO:0032040">
    <property type="term" value="C:small-subunit processome"/>
    <property type="evidence" value="ECO:0007669"/>
    <property type="project" value="EnsemblFungi"/>
</dbReference>
<evidence type="ECO:0000256" key="2">
    <source>
        <dbReference type="ARBA" id="ARBA00022517"/>
    </source>
</evidence>
<feature type="compositionally biased region" description="Acidic residues" evidence="8">
    <location>
        <begin position="251"/>
        <end position="264"/>
    </location>
</feature>
<evidence type="ECO:0000313" key="11">
    <source>
        <dbReference type="Proteomes" id="UP000590412"/>
    </source>
</evidence>
<organism evidence="10 11">
    <name type="scientific">Candida parapsilosis</name>
    <name type="common">Yeast</name>
    <dbReference type="NCBI Taxonomy" id="5480"/>
    <lineage>
        <taxon>Eukaryota</taxon>
        <taxon>Fungi</taxon>
        <taxon>Dikarya</taxon>
        <taxon>Ascomycota</taxon>
        <taxon>Saccharomycotina</taxon>
        <taxon>Pichiomycetes</taxon>
        <taxon>Debaryomycetaceae</taxon>
        <taxon>Candida/Lodderomyces clade</taxon>
        <taxon>Candida</taxon>
    </lineage>
</organism>
<evidence type="ECO:0000256" key="1">
    <source>
        <dbReference type="ARBA" id="ARBA00004604"/>
    </source>
</evidence>
<feature type="region of interest" description="Disordered" evidence="8">
    <location>
        <begin position="172"/>
        <end position="296"/>
    </location>
</feature>
<accession>A0A8X7NPH5</accession>
<dbReference type="CDD" id="cd09865">
    <property type="entry name" value="PIN_ScUtp23p-like"/>
    <property type="match status" value="1"/>
</dbReference>
<reference evidence="10" key="1">
    <citation type="submission" date="2020-03" db="EMBL/GenBank/DDBJ databases">
        <title>FDA dAtabase for Regulatory Grade micrObial Sequences (FDA-ARGOS): Supporting development and validation of Infectious Disease Dx tests.</title>
        <authorList>
            <person name="Campos J."/>
            <person name="Goldberg B."/>
            <person name="Tallon L."/>
            <person name="Sadzewicz L."/>
            <person name="Vavikolanu K."/>
            <person name="Mehta A."/>
            <person name="Aluvathingal J."/>
            <person name="Nadendla S."/>
            <person name="Nandy P."/>
            <person name="Geyer C."/>
            <person name="Yan Y."/>
            <person name="Sichtig H."/>
        </authorList>
    </citation>
    <scope>NUCLEOTIDE SEQUENCE [LARGE SCALE GENOMIC DNA]</scope>
    <source>
        <strain evidence="10">FDAARGOS_652</strain>
    </source>
</reference>
<dbReference type="InterPro" id="IPR006984">
    <property type="entry name" value="Fcf1/UTP23"/>
</dbReference>
<dbReference type="OrthoDB" id="25675at2759"/>
<evidence type="ECO:0000256" key="3">
    <source>
        <dbReference type="ARBA" id="ARBA00022552"/>
    </source>
</evidence>
<evidence type="ECO:0000256" key="7">
    <source>
        <dbReference type="ARBA" id="ARBA00076388"/>
    </source>
</evidence>
<gene>
    <name evidence="10" type="primary">UTP23</name>
    <name evidence="10" type="ORF">FOB60_003272</name>
</gene>
<comment type="caution">
    <text evidence="10">The sequence shown here is derived from an EMBL/GenBank/DDBJ whole genome shotgun (WGS) entry which is preliminary data.</text>
</comment>
<comment type="similarity">
    <text evidence="6">Belongs to the UTP23/FCF1 family. UTP23 subfamily.</text>
</comment>
<evidence type="ECO:0000256" key="4">
    <source>
        <dbReference type="ARBA" id="ARBA00023242"/>
    </source>
</evidence>
<dbReference type="EMBL" id="JABWAB010000004">
    <property type="protein sequence ID" value="KAF6053016.1"/>
    <property type="molecule type" value="Genomic_DNA"/>
</dbReference>
<dbReference type="FunFam" id="3.40.50.1010:FF:000006">
    <property type="entry name" value="rRNA-processing protein UTP23 homolog"/>
    <property type="match status" value="1"/>
</dbReference>
<keyword evidence="2" id="KW-0690">Ribosome biogenesis</keyword>
<protein>
    <recommendedName>
        <fullName evidence="7">U three protein 23</fullName>
    </recommendedName>
</protein>
<evidence type="ECO:0000313" key="10">
    <source>
        <dbReference type="EMBL" id="KAF6053016.1"/>
    </source>
</evidence>
<evidence type="ECO:0000256" key="8">
    <source>
        <dbReference type="SAM" id="MobiDB-lite"/>
    </source>
</evidence>
<dbReference type="Proteomes" id="UP000590412">
    <property type="component" value="Unassembled WGS sequence"/>
</dbReference>
<keyword evidence="3" id="KW-0698">rRNA processing</keyword>
<dbReference type="InterPro" id="IPR029060">
    <property type="entry name" value="PIN-like_dom_sf"/>
</dbReference>
<dbReference type="GO" id="GO:0000472">
    <property type="term" value="P:endonucleolytic cleavage to generate mature 5'-end of SSU-rRNA from (SSU-rRNA, 5.8S rRNA, LSU-rRNA)"/>
    <property type="evidence" value="ECO:0007669"/>
    <property type="project" value="EnsemblFungi"/>
</dbReference>
<dbReference type="AlphaFoldDB" id="A0A8X7NPH5"/>
<proteinExistence type="inferred from homology"/>
<name>A0A8X7NPH5_CANPA</name>